<dbReference type="EMBL" id="RWGY01000039">
    <property type="protein sequence ID" value="TVU12845.1"/>
    <property type="molecule type" value="Genomic_DNA"/>
</dbReference>
<protein>
    <submittedName>
        <fullName evidence="1">Uncharacterized protein</fullName>
    </submittedName>
</protein>
<dbReference type="Proteomes" id="UP000324897">
    <property type="component" value="Chromosome 3"/>
</dbReference>
<comment type="caution">
    <text evidence="1">The sequence shown here is derived from an EMBL/GenBank/DDBJ whole genome shotgun (WGS) entry which is preliminary data.</text>
</comment>
<reference evidence="1 2" key="1">
    <citation type="journal article" date="2019" name="Sci. Rep.">
        <title>A high-quality genome of Eragrostis curvula grass provides insights into Poaceae evolution and supports new strategies to enhance forage quality.</title>
        <authorList>
            <person name="Carballo J."/>
            <person name="Santos B.A.C.M."/>
            <person name="Zappacosta D."/>
            <person name="Garbus I."/>
            <person name="Selva J.P."/>
            <person name="Gallo C.A."/>
            <person name="Diaz A."/>
            <person name="Albertini E."/>
            <person name="Caccamo M."/>
            <person name="Echenique V."/>
        </authorList>
    </citation>
    <scope>NUCLEOTIDE SEQUENCE [LARGE SCALE GENOMIC DNA]</scope>
    <source>
        <strain evidence="2">cv. Victoria</strain>
        <tissue evidence="1">Leaf</tissue>
    </source>
</reference>
<dbReference type="AlphaFoldDB" id="A0A5J9TNJ1"/>
<gene>
    <name evidence="1" type="ORF">EJB05_46509</name>
</gene>
<proteinExistence type="predicted"/>
<keyword evidence="2" id="KW-1185">Reference proteome</keyword>
<feature type="non-terminal residue" evidence="1">
    <location>
        <position position="159"/>
    </location>
</feature>
<evidence type="ECO:0000313" key="1">
    <source>
        <dbReference type="EMBL" id="TVU12845.1"/>
    </source>
</evidence>
<feature type="non-terminal residue" evidence="1">
    <location>
        <position position="1"/>
    </location>
</feature>
<sequence>GLLSSKRSMLLQYILQAVNQSNSVRALQSAHYISDNQQAQCVSGAHCRPRCPHLLPLEKRSWWEVDWYSLMEERELPVFVRALKICSGTRSKAVSARWHQHCCRCHGRRSSSIKISGFSQEIVEAEQELIELQKHVSAQGILVQDLTSDYGDQFSKGIQ</sequence>
<name>A0A5J9TNJ1_9POAL</name>
<organism evidence="1 2">
    <name type="scientific">Eragrostis curvula</name>
    <name type="common">weeping love grass</name>
    <dbReference type="NCBI Taxonomy" id="38414"/>
    <lineage>
        <taxon>Eukaryota</taxon>
        <taxon>Viridiplantae</taxon>
        <taxon>Streptophyta</taxon>
        <taxon>Embryophyta</taxon>
        <taxon>Tracheophyta</taxon>
        <taxon>Spermatophyta</taxon>
        <taxon>Magnoliopsida</taxon>
        <taxon>Liliopsida</taxon>
        <taxon>Poales</taxon>
        <taxon>Poaceae</taxon>
        <taxon>PACMAD clade</taxon>
        <taxon>Chloridoideae</taxon>
        <taxon>Eragrostideae</taxon>
        <taxon>Eragrostidinae</taxon>
        <taxon>Eragrostis</taxon>
    </lineage>
</organism>
<accession>A0A5J9TNJ1</accession>
<dbReference type="Gramene" id="TVU12845">
    <property type="protein sequence ID" value="TVU12845"/>
    <property type="gene ID" value="EJB05_46509"/>
</dbReference>
<evidence type="ECO:0000313" key="2">
    <source>
        <dbReference type="Proteomes" id="UP000324897"/>
    </source>
</evidence>